<reference evidence="2 3" key="1">
    <citation type="submission" date="2018-10" db="EMBL/GenBank/DDBJ databases">
        <title>Improved assembly of the deer mouse Peromyscus maniculatus genome.</title>
        <authorList>
            <person name="Lassance J.-M."/>
            <person name="Hoekstra H.E."/>
        </authorList>
    </citation>
    <scope>NUCLEOTIDE SEQUENCE [LARGE SCALE GENOMIC DNA]</scope>
</reference>
<name>A0A8C8UID0_PERMB</name>
<dbReference type="AlphaFoldDB" id="A0A8C8UID0"/>
<keyword evidence="3" id="KW-1185">Reference proteome</keyword>
<dbReference type="Ensembl" id="ENSPEMT00000037470.1">
    <property type="protein sequence ID" value="ENSPEMP00000033318.1"/>
    <property type="gene ID" value="ENSPEMG00000029092.1"/>
</dbReference>
<reference evidence="2" key="2">
    <citation type="submission" date="2025-08" db="UniProtKB">
        <authorList>
            <consortium name="Ensembl"/>
        </authorList>
    </citation>
    <scope>IDENTIFICATION</scope>
</reference>
<evidence type="ECO:0000313" key="2">
    <source>
        <dbReference type="Ensembl" id="ENSPEMP00000033318.1"/>
    </source>
</evidence>
<organism evidence="2 3">
    <name type="scientific">Peromyscus maniculatus bairdii</name>
    <name type="common">Prairie deer mouse</name>
    <dbReference type="NCBI Taxonomy" id="230844"/>
    <lineage>
        <taxon>Eukaryota</taxon>
        <taxon>Metazoa</taxon>
        <taxon>Chordata</taxon>
        <taxon>Craniata</taxon>
        <taxon>Vertebrata</taxon>
        <taxon>Euteleostomi</taxon>
        <taxon>Mammalia</taxon>
        <taxon>Eutheria</taxon>
        <taxon>Euarchontoglires</taxon>
        <taxon>Glires</taxon>
        <taxon>Rodentia</taxon>
        <taxon>Myomorpha</taxon>
        <taxon>Muroidea</taxon>
        <taxon>Cricetidae</taxon>
        <taxon>Neotominae</taxon>
        <taxon>Peromyscus</taxon>
    </lineage>
</organism>
<protein>
    <submittedName>
        <fullName evidence="2">Uncharacterized protein</fullName>
    </submittedName>
</protein>
<proteinExistence type="predicted"/>
<sequence length="165" mass="17708">VRQEPRGVSEGHLPPLAFEDRKVLGSAHLSCAARVRGAPRLRFGGRWVGQVRASQPPAGCRRGRPASPGGHCALFPRTPALRSGRTPGNVKDPRESNSHQLPTKKQWPRLGRGPKGNLPSRPIRGHRLGRLGSLPTLAVPEVRPSGMVRLTSGVTTSLKGRPSIS</sequence>
<feature type="region of interest" description="Disordered" evidence="1">
    <location>
        <begin position="52"/>
        <end position="128"/>
    </location>
</feature>
<dbReference type="Proteomes" id="UP000694547">
    <property type="component" value="Chromosome 9"/>
</dbReference>
<evidence type="ECO:0000256" key="1">
    <source>
        <dbReference type="SAM" id="MobiDB-lite"/>
    </source>
</evidence>
<accession>A0A8C8UID0</accession>
<evidence type="ECO:0000313" key="3">
    <source>
        <dbReference type="Proteomes" id="UP000694547"/>
    </source>
</evidence>
<reference evidence="2" key="3">
    <citation type="submission" date="2025-09" db="UniProtKB">
        <authorList>
            <consortium name="Ensembl"/>
        </authorList>
    </citation>
    <scope>IDENTIFICATION</scope>
</reference>